<accession>A0A0R3LHP2</accession>
<sequence length="70" mass="7640">MMKGRVQAAVYRRDLLRLAVASTAAATVGTLTIEPIVAEPTGSAGKRKPRYQANSAEVQNFYRVNSYPAR</sequence>
<proteinExistence type="predicted"/>
<name>A0A0R3LHP2_9BRAD</name>
<keyword evidence="2" id="KW-1185">Reference proteome</keyword>
<dbReference type="AlphaFoldDB" id="A0A0R3LHP2"/>
<protein>
    <recommendedName>
        <fullName evidence="3">Formate dehydrogenase</fullName>
    </recommendedName>
</protein>
<organism evidence="1 2">
    <name type="scientific">Bradyrhizobium jicamae</name>
    <dbReference type="NCBI Taxonomy" id="280332"/>
    <lineage>
        <taxon>Bacteria</taxon>
        <taxon>Pseudomonadati</taxon>
        <taxon>Pseudomonadota</taxon>
        <taxon>Alphaproteobacteria</taxon>
        <taxon>Hyphomicrobiales</taxon>
        <taxon>Nitrobacteraceae</taxon>
        <taxon>Bradyrhizobium</taxon>
    </lineage>
</organism>
<dbReference type="EMBL" id="LLXZ01000102">
    <property type="protein sequence ID" value="KRR07265.1"/>
    <property type="molecule type" value="Genomic_DNA"/>
</dbReference>
<comment type="caution">
    <text evidence="1">The sequence shown here is derived from an EMBL/GenBank/DDBJ whole genome shotgun (WGS) entry which is preliminary data.</text>
</comment>
<gene>
    <name evidence="1" type="ORF">CQ12_00255</name>
</gene>
<evidence type="ECO:0008006" key="3">
    <source>
        <dbReference type="Google" id="ProtNLM"/>
    </source>
</evidence>
<dbReference type="STRING" id="280332.CQ12_00255"/>
<dbReference type="Proteomes" id="UP000050863">
    <property type="component" value="Unassembled WGS sequence"/>
</dbReference>
<evidence type="ECO:0000313" key="2">
    <source>
        <dbReference type="Proteomes" id="UP000050863"/>
    </source>
</evidence>
<reference evidence="1 2" key="1">
    <citation type="submission" date="2014-03" db="EMBL/GenBank/DDBJ databases">
        <title>Bradyrhizobium valentinum sp. nov., isolated from effective nodules of Lupinus mariae-josephae, a lupine endemic of basic-lime soils in Eastern Spain.</title>
        <authorList>
            <person name="Duran D."/>
            <person name="Rey L."/>
            <person name="Navarro A."/>
            <person name="Busquets A."/>
            <person name="Imperial J."/>
            <person name="Ruiz-Argueso T."/>
        </authorList>
    </citation>
    <scope>NUCLEOTIDE SEQUENCE [LARGE SCALE GENOMIC DNA]</scope>
    <source>
        <strain evidence="1 2">PAC68</strain>
    </source>
</reference>
<evidence type="ECO:0000313" key="1">
    <source>
        <dbReference type="EMBL" id="KRR07265.1"/>
    </source>
</evidence>